<dbReference type="Pfam" id="PF11737">
    <property type="entry name" value="DUF3300"/>
    <property type="match status" value="1"/>
</dbReference>
<dbReference type="AlphaFoldDB" id="A0A4R5VS03"/>
<proteinExistence type="predicted"/>
<dbReference type="PANTHER" id="PTHR40269:SF1">
    <property type="entry name" value="OUTER MEMBRANE PROTEIN"/>
    <property type="match status" value="1"/>
</dbReference>
<evidence type="ECO:0000256" key="2">
    <source>
        <dbReference type="SAM" id="SignalP"/>
    </source>
</evidence>
<feature type="compositionally biased region" description="Polar residues" evidence="1">
    <location>
        <begin position="267"/>
        <end position="290"/>
    </location>
</feature>
<feature type="region of interest" description="Disordered" evidence="1">
    <location>
        <begin position="266"/>
        <end position="452"/>
    </location>
</feature>
<dbReference type="InterPro" id="IPR021728">
    <property type="entry name" value="DUF3300"/>
</dbReference>
<feature type="compositionally biased region" description="Polar residues" evidence="1">
    <location>
        <begin position="429"/>
        <end position="446"/>
    </location>
</feature>
<gene>
    <name evidence="3" type="ORF">E2I14_17350</name>
</gene>
<feature type="compositionally biased region" description="Low complexity" evidence="1">
    <location>
        <begin position="408"/>
        <end position="423"/>
    </location>
</feature>
<dbReference type="EMBL" id="SMYL01000013">
    <property type="protein sequence ID" value="TDK61347.1"/>
    <property type="molecule type" value="Genomic_DNA"/>
</dbReference>
<feature type="chain" id="PRO_5020300420" evidence="2">
    <location>
        <begin position="29"/>
        <end position="452"/>
    </location>
</feature>
<dbReference type="PANTHER" id="PTHR40269">
    <property type="entry name" value="OUTER MEMBRANE PROTEIN-RELATED"/>
    <property type="match status" value="1"/>
</dbReference>
<reference evidence="3 4" key="1">
    <citation type="submission" date="2019-03" db="EMBL/GenBank/DDBJ databases">
        <title>Sapientia aquatica gen. nov., sp. nov., isolated from a crater lake.</title>
        <authorList>
            <person name="Felfoldi T."/>
            <person name="Szabo A."/>
            <person name="Toth E."/>
            <person name="Schumann P."/>
            <person name="Keki Z."/>
            <person name="Marialigeti K."/>
            <person name="Mathe I."/>
        </authorList>
    </citation>
    <scope>NUCLEOTIDE SEQUENCE [LARGE SCALE GENOMIC DNA]</scope>
    <source>
        <strain evidence="3 4">SA-152</strain>
    </source>
</reference>
<dbReference type="RefSeq" id="WP_133330870.1">
    <property type="nucleotide sequence ID" value="NZ_SMYL01000013.1"/>
</dbReference>
<evidence type="ECO:0000313" key="3">
    <source>
        <dbReference type="EMBL" id="TDK61347.1"/>
    </source>
</evidence>
<organism evidence="3 4">
    <name type="scientific">Sapientia aquatica</name>
    <dbReference type="NCBI Taxonomy" id="1549640"/>
    <lineage>
        <taxon>Bacteria</taxon>
        <taxon>Pseudomonadati</taxon>
        <taxon>Pseudomonadota</taxon>
        <taxon>Betaproteobacteria</taxon>
        <taxon>Burkholderiales</taxon>
        <taxon>Oxalobacteraceae</taxon>
        <taxon>Sapientia</taxon>
    </lineage>
</organism>
<name>A0A4R5VS03_9BURK</name>
<evidence type="ECO:0000313" key="4">
    <source>
        <dbReference type="Proteomes" id="UP000294829"/>
    </source>
</evidence>
<sequence>MRSIFTRRLGVIALSSALSLLSYAPAFAQTAPGTPTVAYSQQQLENIVGRIALYPDDLIAITLPASTYPLDVVKAQRFLERFKSDPTTKPDASMADPVVKLLNYPDVIRQMNDDLDWTQSLGDAVDADEPAVLAAIQSFRAKAQSAGNLNSNEKQIVRVEDRVITIAPANPEVIYVPVYQPARVIVYSPVPYMWGYYPTPYPSYYYPYTASSGFFFGFVWGAAIGSAWSTNWYGGHIYNNVTVNINHNYYPGRPGGPMPYYRPTGGQNWRYNRPPTQTHYGFQTRQSNFGSRPGDYRPNDRFQGGQRPNNFGSFQTRPTNQSNATTPNYQPSNRGDRNPTMPATNNGASRPEARSEARPQTRPVSTPSNSSNETRRWAPEGFARGSAFNEVNTPGQEANRASIRGFNSRPIPSPQSAQPQAPREQPRQNFSHENNSGPARPSNNARHGNERR</sequence>
<feature type="compositionally biased region" description="Polar residues" evidence="1">
    <location>
        <begin position="306"/>
        <end position="333"/>
    </location>
</feature>
<keyword evidence="2" id="KW-0732">Signal</keyword>
<accession>A0A4R5VS03</accession>
<feature type="signal peptide" evidence="2">
    <location>
        <begin position="1"/>
        <end position="28"/>
    </location>
</feature>
<comment type="caution">
    <text evidence="3">The sequence shown here is derived from an EMBL/GenBank/DDBJ whole genome shotgun (WGS) entry which is preliminary data.</text>
</comment>
<keyword evidence="4" id="KW-1185">Reference proteome</keyword>
<dbReference type="OrthoDB" id="197257at2"/>
<dbReference type="Proteomes" id="UP000294829">
    <property type="component" value="Unassembled WGS sequence"/>
</dbReference>
<evidence type="ECO:0000256" key="1">
    <source>
        <dbReference type="SAM" id="MobiDB-lite"/>
    </source>
</evidence>
<protein>
    <submittedName>
        <fullName evidence="3">DUF3300 domain-containing protein</fullName>
    </submittedName>
</protein>
<feature type="compositionally biased region" description="Polar residues" evidence="1">
    <location>
        <begin position="362"/>
        <end position="372"/>
    </location>
</feature>